<protein>
    <submittedName>
        <fullName evidence="1">Uncharacterized protein</fullName>
    </submittedName>
</protein>
<dbReference type="Proteomes" id="UP001223579">
    <property type="component" value="Segment"/>
</dbReference>
<accession>A0AAF0AQ00</accession>
<evidence type="ECO:0000313" key="1">
    <source>
        <dbReference type="EMBL" id="WBF77696.1"/>
    </source>
</evidence>
<proteinExistence type="predicted"/>
<keyword evidence="2" id="KW-1185">Reference proteome</keyword>
<reference evidence="1 2" key="1">
    <citation type="submission" date="2022-11" db="EMBL/GenBank/DDBJ databases">
        <authorList>
            <person name="Cortes-Martin A."/>
            <person name="Buttimer C.T.H."/>
            <person name="Hill C."/>
        </authorList>
    </citation>
    <scope>NUCLEOTIDE SEQUENCE [LARGE SCALE GENOMIC DNA]</scope>
</reference>
<sequence length="69" mass="7584">MKTVRIEDVDFDETEVSIKKSGVGNLVSVDFNPDEYEEGNTLMYYTPEAARKLAAALIAAADEAEKGEK</sequence>
<evidence type="ECO:0000313" key="2">
    <source>
        <dbReference type="Proteomes" id="UP001223579"/>
    </source>
</evidence>
<gene>
    <name evidence="1" type="ORF">A73_258</name>
</gene>
<organism evidence="1 2">
    <name type="scientific">Escherichia phage A73</name>
    <dbReference type="NCBI Taxonomy" id="3003819"/>
    <lineage>
        <taxon>Viruses</taxon>
        <taxon>Duplodnaviria</taxon>
        <taxon>Heunggongvirae</taxon>
        <taxon>Uroviricota</taxon>
        <taxon>Caudoviricetes</taxon>
        <taxon>Vequintavirinae</taxon>
        <taxon>Septuagintavirus</taxon>
        <taxon>Septuagintavirus A73</taxon>
    </lineage>
</organism>
<name>A0AAF0AQ00_9CAUD</name>
<dbReference type="EMBL" id="OP778609">
    <property type="protein sequence ID" value="WBF77696.1"/>
    <property type="molecule type" value="Genomic_DNA"/>
</dbReference>